<keyword evidence="2" id="KW-0732">Signal</keyword>
<evidence type="ECO:0000256" key="2">
    <source>
        <dbReference type="SAM" id="SignalP"/>
    </source>
</evidence>
<evidence type="ECO:0000313" key="3">
    <source>
        <dbReference type="EMBL" id="KAF2149101.1"/>
    </source>
</evidence>
<dbReference type="Proteomes" id="UP000799439">
    <property type="component" value="Unassembled WGS sequence"/>
</dbReference>
<dbReference type="GO" id="GO:0004806">
    <property type="term" value="F:triacylglycerol lipase activity"/>
    <property type="evidence" value="ECO:0007669"/>
    <property type="project" value="InterPro"/>
</dbReference>
<accession>A0A9P4ISY5</accession>
<keyword evidence="4" id="KW-1185">Reference proteome</keyword>
<proteinExistence type="predicted"/>
<feature type="chain" id="PRO_5040278364" evidence="2">
    <location>
        <begin position="23"/>
        <end position="470"/>
    </location>
</feature>
<name>A0A9P4ISY5_9PEZI</name>
<dbReference type="PANTHER" id="PTHR34853:SF5">
    <property type="entry name" value="LIP-DOMAIN-CONTAINING PROTEIN-RELATED"/>
    <property type="match status" value="1"/>
</dbReference>
<dbReference type="InterPro" id="IPR005152">
    <property type="entry name" value="Lipase_secreted"/>
</dbReference>
<keyword evidence="1" id="KW-0378">Hydrolase</keyword>
<dbReference type="OrthoDB" id="2373480at2759"/>
<reference evidence="3" key="1">
    <citation type="journal article" date="2020" name="Stud. Mycol.">
        <title>101 Dothideomycetes genomes: a test case for predicting lifestyles and emergence of pathogens.</title>
        <authorList>
            <person name="Haridas S."/>
            <person name="Albert R."/>
            <person name="Binder M."/>
            <person name="Bloem J."/>
            <person name="Labutti K."/>
            <person name="Salamov A."/>
            <person name="Andreopoulos B."/>
            <person name="Baker S."/>
            <person name="Barry K."/>
            <person name="Bills G."/>
            <person name="Bluhm B."/>
            <person name="Cannon C."/>
            <person name="Castanera R."/>
            <person name="Culley D."/>
            <person name="Daum C."/>
            <person name="Ezra D."/>
            <person name="Gonzalez J."/>
            <person name="Henrissat B."/>
            <person name="Kuo A."/>
            <person name="Liang C."/>
            <person name="Lipzen A."/>
            <person name="Lutzoni F."/>
            <person name="Magnuson J."/>
            <person name="Mondo S."/>
            <person name="Nolan M."/>
            <person name="Ohm R."/>
            <person name="Pangilinan J."/>
            <person name="Park H.-J."/>
            <person name="Ramirez L."/>
            <person name="Alfaro M."/>
            <person name="Sun H."/>
            <person name="Tritt A."/>
            <person name="Yoshinaga Y."/>
            <person name="Zwiers L.-H."/>
            <person name="Turgeon B."/>
            <person name="Goodwin S."/>
            <person name="Spatafora J."/>
            <person name="Crous P."/>
            <person name="Grigoriev I."/>
        </authorList>
    </citation>
    <scope>NUCLEOTIDE SEQUENCE</scope>
    <source>
        <strain evidence="3">CBS 260.36</strain>
    </source>
</reference>
<organism evidence="3 4">
    <name type="scientific">Myriangium duriaei CBS 260.36</name>
    <dbReference type="NCBI Taxonomy" id="1168546"/>
    <lineage>
        <taxon>Eukaryota</taxon>
        <taxon>Fungi</taxon>
        <taxon>Dikarya</taxon>
        <taxon>Ascomycota</taxon>
        <taxon>Pezizomycotina</taxon>
        <taxon>Dothideomycetes</taxon>
        <taxon>Dothideomycetidae</taxon>
        <taxon>Myriangiales</taxon>
        <taxon>Myriangiaceae</taxon>
        <taxon>Myriangium</taxon>
    </lineage>
</organism>
<evidence type="ECO:0000313" key="4">
    <source>
        <dbReference type="Proteomes" id="UP000799439"/>
    </source>
</evidence>
<sequence>MYILRLCAAIGALLGSTALVYAAPTSPEDAFRRRQAGVPLPASDSFYTPPAGYQNTAPGTVLKSRPIAAGILGVIPDPVFAWQLLYRSTAVNGSAIATVTTVFKPLVAKTDRFISYATAYDSSATQCDPSYSYRLGSNPTTNVETEAELLVIQGLLLQGYIVSSPDYEGPDAAFAPGHLEGMCVLDSMRAVTNFGSTIGFTTKTPAIVGVGYSGGAIATGWAASLAPSYAPELPVKGWAQGGTPANLTAVTNKIDDTEWSGFLPTAVAGLLAPSAYKAQLQSLFDTILTAKGKAAIQYAQTNCFESVLLKYAFVSVLSTDFQTLGPAILYEPTVQQVFADNTMGVTQSETPKAPVLVYHATPDEIIPYLDASELVDRWCSRGASVQFSTYTKGGHLTTLIVAIPEVFDFVNSAFAGTVAAGCSTKSYFTNTLDPVGLAVELEPIIANLVLLLGRAITADASNSPAAFVGQ</sequence>
<comment type="caution">
    <text evidence="3">The sequence shown here is derived from an EMBL/GenBank/DDBJ whole genome shotgun (WGS) entry which is preliminary data.</text>
</comment>
<dbReference type="EMBL" id="ML996092">
    <property type="protein sequence ID" value="KAF2149101.1"/>
    <property type="molecule type" value="Genomic_DNA"/>
</dbReference>
<dbReference type="SUPFAM" id="SSF53474">
    <property type="entry name" value="alpha/beta-Hydrolases"/>
    <property type="match status" value="1"/>
</dbReference>
<dbReference type="Pfam" id="PF03583">
    <property type="entry name" value="LIP"/>
    <property type="match status" value="1"/>
</dbReference>
<feature type="signal peptide" evidence="2">
    <location>
        <begin position="1"/>
        <end position="22"/>
    </location>
</feature>
<dbReference type="InterPro" id="IPR029058">
    <property type="entry name" value="AB_hydrolase_fold"/>
</dbReference>
<evidence type="ECO:0000256" key="1">
    <source>
        <dbReference type="ARBA" id="ARBA00022801"/>
    </source>
</evidence>
<gene>
    <name evidence="3" type="ORF">K461DRAFT_262080</name>
</gene>
<dbReference type="PANTHER" id="PTHR34853">
    <property type="match status" value="1"/>
</dbReference>
<dbReference type="AlphaFoldDB" id="A0A9P4ISY5"/>
<dbReference type="PIRSF" id="PIRSF029171">
    <property type="entry name" value="Esterase_LipA"/>
    <property type="match status" value="1"/>
</dbReference>
<dbReference type="GO" id="GO:0016042">
    <property type="term" value="P:lipid catabolic process"/>
    <property type="evidence" value="ECO:0007669"/>
    <property type="project" value="InterPro"/>
</dbReference>
<dbReference type="Gene3D" id="3.40.50.1820">
    <property type="entry name" value="alpha/beta hydrolase"/>
    <property type="match status" value="1"/>
</dbReference>
<protein>
    <submittedName>
        <fullName evidence="3">LIP-domain-containing protein</fullName>
    </submittedName>
</protein>
<dbReference type="Gene3D" id="1.10.260.130">
    <property type="match status" value="1"/>
</dbReference>